<dbReference type="GO" id="GO:0004190">
    <property type="term" value="F:aspartic-type endopeptidase activity"/>
    <property type="evidence" value="ECO:0007669"/>
    <property type="project" value="InterPro"/>
</dbReference>
<proteinExistence type="predicted"/>
<sequence length="513" mass="58106">MPRKIQVNRLEKEELTYELTAIQLKKSGDSLKYPAYTYTFDQDYDDIKKKLDSLTDLVEVFDKAKGVNFNEKLGIYEKRNVHVATPSALSFVEGQVGASTFQQGLAYASRSSSVGDVNSPMPVETSLRFSGDKKPGMSISASLERVEELKVARNVSKDTLYSAGIDLFCNKAYQEEYLSSNYYEEELFEEQQKMTQHSSEIIGVYLAVMVGYFNRLRCTISKEEELKIILKNFHPFYLERLKDPLPMSISDLSICCRSMEARREMINRYVASRRGNSLEKDLAYVDVTKHVTAIESTSHTQLGRSLVKTITCYNCNQPERKAIGCALPRKLICFKCKNEGGRLKYVGSEDSAKNLKSVLDFILDHAQEDESPYLKVSVIGKTLLGLLDSGVSSTTIGSKGWKLVKDLGFVVDATRRLKCKMANGELVESAWECEISFCVRNRVKLIKVLVVPELPHTLILGINFWQYMGIVPDLRQNEWLFSNQPVCLDETDHLRSKSVLTTLQEARLQALLD</sequence>
<dbReference type="GO" id="GO:0008270">
    <property type="term" value="F:zinc ion binding"/>
    <property type="evidence" value="ECO:0007669"/>
    <property type="project" value="InterPro"/>
</dbReference>
<reference evidence="1" key="1">
    <citation type="journal article" date="2023" name="Insect Mol. Biol.">
        <title>Genome sequencing provides insights into the evolution of gene families encoding plant cell wall-degrading enzymes in longhorned beetles.</title>
        <authorList>
            <person name="Shin N.R."/>
            <person name="Okamura Y."/>
            <person name="Kirsch R."/>
            <person name="Pauchet Y."/>
        </authorList>
    </citation>
    <scope>NUCLEOTIDE SEQUENCE</scope>
    <source>
        <strain evidence="1">RBIC_L_NR</strain>
    </source>
</reference>
<dbReference type="Gene3D" id="2.40.70.10">
    <property type="entry name" value="Acid Proteases"/>
    <property type="match status" value="1"/>
</dbReference>
<dbReference type="PROSITE" id="PS00141">
    <property type="entry name" value="ASP_PROTEASE"/>
    <property type="match status" value="1"/>
</dbReference>
<dbReference type="GO" id="GO:0003676">
    <property type="term" value="F:nucleic acid binding"/>
    <property type="evidence" value="ECO:0007669"/>
    <property type="project" value="InterPro"/>
</dbReference>
<dbReference type="InterPro" id="IPR021109">
    <property type="entry name" value="Peptidase_aspartic_dom_sf"/>
</dbReference>
<organism evidence="1 2">
    <name type="scientific">Rhamnusium bicolor</name>
    <dbReference type="NCBI Taxonomy" id="1586634"/>
    <lineage>
        <taxon>Eukaryota</taxon>
        <taxon>Metazoa</taxon>
        <taxon>Ecdysozoa</taxon>
        <taxon>Arthropoda</taxon>
        <taxon>Hexapoda</taxon>
        <taxon>Insecta</taxon>
        <taxon>Pterygota</taxon>
        <taxon>Neoptera</taxon>
        <taxon>Endopterygota</taxon>
        <taxon>Coleoptera</taxon>
        <taxon>Polyphaga</taxon>
        <taxon>Cucujiformia</taxon>
        <taxon>Chrysomeloidea</taxon>
        <taxon>Cerambycidae</taxon>
        <taxon>Lepturinae</taxon>
        <taxon>Rhagiini</taxon>
        <taxon>Rhamnusium</taxon>
    </lineage>
</organism>
<accession>A0AAV8X804</accession>
<dbReference type="Proteomes" id="UP001162156">
    <property type="component" value="Unassembled WGS sequence"/>
</dbReference>
<dbReference type="InterPro" id="IPR036875">
    <property type="entry name" value="Znf_CCHC_sf"/>
</dbReference>
<dbReference type="CDD" id="cd00303">
    <property type="entry name" value="retropepsin_like"/>
    <property type="match status" value="1"/>
</dbReference>
<protein>
    <submittedName>
        <fullName evidence="1">Uncharacterized protein</fullName>
    </submittedName>
</protein>
<gene>
    <name evidence="1" type="ORF">NQ314_013216</name>
</gene>
<evidence type="ECO:0000313" key="2">
    <source>
        <dbReference type="Proteomes" id="UP001162156"/>
    </source>
</evidence>
<dbReference type="GO" id="GO:0006508">
    <property type="term" value="P:proteolysis"/>
    <property type="evidence" value="ECO:0007669"/>
    <property type="project" value="InterPro"/>
</dbReference>
<dbReference type="AlphaFoldDB" id="A0AAV8X804"/>
<dbReference type="SUPFAM" id="SSF57756">
    <property type="entry name" value="Retrovirus zinc finger-like domains"/>
    <property type="match status" value="1"/>
</dbReference>
<evidence type="ECO:0000313" key="1">
    <source>
        <dbReference type="EMBL" id="KAJ8934746.1"/>
    </source>
</evidence>
<name>A0AAV8X804_9CUCU</name>
<dbReference type="InterPro" id="IPR001969">
    <property type="entry name" value="Aspartic_peptidase_AS"/>
</dbReference>
<comment type="caution">
    <text evidence="1">The sequence shown here is derived from an EMBL/GenBank/DDBJ whole genome shotgun (WGS) entry which is preliminary data.</text>
</comment>
<dbReference type="EMBL" id="JANEYF010003674">
    <property type="protein sequence ID" value="KAJ8934746.1"/>
    <property type="molecule type" value="Genomic_DNA"/>
</dbReference>
<dbReference type="SUPFAM" id="SSF50630">
    <property type="entry name" value="Acid proteases"/>
    <property type="match status" value="1"/>
</dbReference>
<keyword evidence="2" id="KW-1185">Reference proteome</keyword>